<organism evidence="1 2">
    <name type="scientific">Rubroshorea leprosula</name>
    <dbReference type="NCBI Taxonomy" id="152421"/>
    <lineage>
        <taxon>Eukaryota</taxon>
        <taxon>Viridiplantae</taxon>
        <taxon>Streptophyta</taxon>
        <taxon>Embryophyta</taxon>
        <taxon>Tracheophyta</taxon>
        <taxon>Spermatophyta</taxon>
        <taxon>Magnoliopsida</taxon>
        <taxon>eudicotyledons</taxon>
        <taxon>Gunneridae</taxon>
        <taxon>Pentapetalae</taxon>
        <taxon>rosids</taxon>
        <taxon>malvids</taxon>
        <taxon>Malvales</taxon>
        <taxon>Dipterocarpaceae</taxon>
        <taxon>Rubroshorea</taxon>
    </lineage>
</organism>
<reference evidence="1 2" key="1">
    <citation type="journal article" date="2021" name="Commun. Biol.">
        <title>The genome of Shorea leprosula (Dipterocarpaceae) highlights the ecological relevance of drought in aseasonal tropical rainforests.</title>
        <authorList>
            <person name="Ng K.K.S."/>
            <person name="Kobayashi M.J."/>
            <person name="Fawcett J.A."/>
            <person name="Hatakeyama M."/>
            <person name="Paape T."/>
            <person name="Ng C.H."/>
            <person name="Ang C.C."/>
            <person name="Tnah L.H."/>
            <person name="Lee C.T."/>
            <person name="Nishiyama T."/>
            <person name="Sese J."/>
            <person name="O'Brien M.J."/>
            <person name="Copetti D."/>
            <person name="Mohd Noor M.I."/>
            <person name="Ong R.C."/>
            <person name="Putra M."/>
            <person name="Sireger I.Z."/>
            <person name="Indrioko S."/>
            <person name="Kosugi Y."/>
            <person name="Izuno A."/>
            <person name="Isagi Y."/>
            <person name="Lee S.L."/>
            <person name="Shimizu K.K."/>
        </authorList>
    </citation>
    <scope>NUCLEOTIDE SEQUENCE [LARGE SCALE GENOMIC DNA]</scope>
    <source>
        <strain evidence="1">214</strain>
    </source>
</reference>
<dbReference type="EMBL" id="BPVZ01000118">
    <property type="protein sequence ID" value="GKV36806.1"/>
    <property type="molecule type" value="Genomic_DNA"/>
</dbReference>
<dbReference type="InterPro" id="IPR045121">
    <property type="entry name" value="CoAse"/>
</dbReference>
<name>A0AAV5LJ08_9ROSI</name>
<dbReference type="AlphaFoldDB" id="A0AAV5LJ08"/>
<protein>
    <recommendedName>
        <fullName evidence="3">Nudix hydrolase domain-containing protein</fullName>
    </recommendedName>
</protein>
<proteinExistence type="predicted"/>
<dbReference type="Proteomes" id="UP001054252">
    <property type="component" value="Unassembled WGS sequence"/>
</dbReference>
<evidence type="ECO:0008006" key="3">
    <source>
        <dbReference type="Google" id="ProtNLM"/>
    </source>
</evidence>
<evidence type="ECO:0000313" key="1">
    <source>
        <dbReference type="EMBL" id="GKV36806.1"/>
    </source>
</evidence>
<dbReference type="PANTHER" id="PTHR12992:SF41">
    <property type="entry name" value="NUDIX HYDROLASE 11"/>
    <property type="match status" value="1"/>
</dbReference>
<gene>
    <name evidence="1" type="ORF">SLEP1_g44898</name>
</gene>
<comment type="caution">
    <text evidence="1">The sequence shown here is derived from an EMBL/GenBank/DDBJ whole genome shotgun (WGS) entry which is preliminary data.</text>
</comment>
<dbReference type="GO" id="GO:0015938">
    <property type="term" value="P:coenzyme A catabolic process"/>
    <property type="evidence" value="ECO:0007669"/>
    <property type="project" value="TreeGrafter"/>
</dbReference>
<dbReference type="Gene3D" id="3.90.79.10">
    <property type="entry name" value="Nucleoside Triphosphate Pyrophosphohydrolase"/>
    <property type="match status" value="1"/>
</dbReference>
<dbReference type="GO" id="GO:0010945">
    <property type="term" value="F:coenzyme A diphosphatase activity"/>
    <property type="evidence" value="ECO:0007669"/>
    <property type="project" value="InterPro"/>
</dbReference>
<accession>A0AAV5LJ08</accession>
<sequence>MGKEKKVMTIDNVKIALREAKEEIGLALDPSLVDVVAVLELFLTKHCMTIVPVVGTPYDKEAFSPTPRQQKFLMDENRRAEEREWLGDKYLLHLFDNEVEKEKYTIQALTAGILIKVASVVYQKPPAFLEPMPKFSNITLKNQNDHESKCLSPGAPDPKCH</sequence>
<keyword evidence="2" id="KW-1185">Reference proteome</keyword>
<evidence type="ECO:0000313" key="2">
    <source>
        <dbReference type="Proteomes" id="UP001054252"/>
    </source>
</evidence>
<dbReference type="PANTHER" id="PTHR12992">
    <property type="entry name" value="NUDIX HYDROLASE"/>
    <property type="match status" value="1"/>
</dbReference>